<dbReference type="Proteomes" id="UP001362999">
    <property type="component" value="Unassembled WGS sequence"/>
</dbReference>
<evidence type="ECO:0000313" key="1">
    <source>
        <dbReference type="EMBL" id="KAK7000189.1"/>
    </source>
</evidence>
<protein>
    <submittedName>
        <fullName evidence="1">Uncharacterized protein</fullName>
    </submittedName>
</protein>
<dbReference type="EMBL" id="JAWWNJ010000043">
    <property type="protein sequence ID" value="KAK7019625.1"/>
    <property type="molecule type" value="Genomic_DNA"/>
</dbReference>
<evidence type="ECO:0000313" key="3">
    <source>
        <dbReference type="Proteomes" id="UP001362999"/>
    </source>
</evidence>
<reference evidence="1 3" key="1">
    <citation type="journal article" date="2024" name="J Genomics">
        <title>Draft genome sequencing and assembly of Favolaschia claudopus CIRM-BRFM 2984 isolated from oak limbs.</title>
        <authorList>
            <person name="Navarro D."/>
            <person name="Drula E."/>
            <person name="Chaduli D."/>
            <person name="Cazenave R."/>
            <person name="Ahrendt S."/>
            <person name="Wang J."/>
            <person name="Lipzen A."/>
            <person name="Daum C."/>
            <person name="Barry K."/>
            <person name="Grigoriev I.V."/>
            <person name="Favel A."/>
            <person name="Rosso M.N."/>
            <person name="Martin F."/>
        </authorList>
    </citation>
    <scope>NUCLEOTIDE SEQUENCE [LARGE SCALE GENOMIC DNA]</scope>
    <source>
        <strain evidence="1 3">CIRM-BRFM 2984</strain>
    </source>
</reference>
<proteinExistence type="predicted"/>
<evidence type="ECO:0000313" key="2">
    <source>
        <dbReference type="EMBL" id="KAK7019625.1"/>
    </source>
</evidence>
<accession>A0AAW0A219</accession>
<keyword evidence="3" id="KW-1185">Reference proteome</keyword>
<comment type="caution">
    <text evidence="1">The sequence shown here is derived from an EMBL/GenBank/DDBJ whole genome shotgun (WGS) entry which is preliminary data.</text>
</comment>
<feature type="non-terminal residue" evidence="1">
    <location>
        <position position="168"/>
    </location>
</feature>
<dbReference type="AlphaFoldDB" id="A0AAW0A219"/>
<name>A0AAW0A219_9AGAR</name>
<gene>
    <name evidence="2" type="ORF">R3P38DRAFT_2537065</name>
    <name evidence="1" type="ORF">R3P38DRAFT_2561622</name>
</gene>
<dbReference type="EMBL" id="JAWWNJ010000089">
    <property type="protein sequence ID" value="KAK7000189.1"/>
    <property type="molecule type" value="Genomic_DNA"/>
</dbReference>
<organism evidence="1 3">
    <name type="scientific">Favolaschia claudopus</name>
    <dbReference type="NCBI Taxonomy" id="2862362"/>
    <lineage>
        <taxon>Eukaryota</taxon>
        <taxon>Fungi</taxon>
        <taxon>Dikarya</taxon>
        <taxon>Basidiomycota</taxon>
        <taxon>Agaricomycotina</taxon>
        <taxon>Agaricomycetes</taxon>
        <taxon>Agaricomycetidae</taxon>
        <taxon>Agaricales</taxon>
        <taxon>Marasmiineae</taxon>
        <taxon>Mycenaceae</taxon>
        <taxon>Favolaschia</taxon>
    </lineage>
</organism>
<sequence length="168" mass="18592">MATPTNLWEIGPISNPRLAWGAKRGNRSHCCSTCGIALLTGEDSGFCCGPGGSKFGDVKPLPPLPPEYTAFIEDPRISHLSRVLNLLFSFASLETTQPFPHIDGPPGFLAIQGRVYHRVRPNHDNSAVRWLLYDGFLETAPPHQNASWFESIPTPWVDAFKRALLRVN</sequence>